<accession>U6RDW7</accession>
<dbReference type="SUPFAM" id="SSF54211">
    <property type="entry name" value="Ribosomal protein S5 domain 2-like"/>
    <property type="match status" value="1"/>
</dbReference>
<feature type="domain" description="GDP-fucose pyrophosphorylase" evidence="7">
    <location>
        <begin position="252"/>
        <end position="428"/>
    </location>
</feature>
<comment type="similarity">
    <text evidence="5">Belongs to the GHMP kinase family.</text>
</comment>
<dbReference type="HOGENOM" id="CLU_006983_1_1_10"/>
<evidence type="ECO:0000259" key="7">
    <source>
        <dbReference type="Pfam" id="PF07959"/>
    </source>
</evidence>
<dbReference type="InterPro" id="IPR012887">
    <property type="entry name" value="GDP_fucose_pyrophosphorylase"/>
</dbReference>
<feature type="domain" description="GDP-fucose pyrophosphorylase" evidence="7">
    <location>
        <begin position="67"/>
        <end position="221"/>
    </location>
</feature>
<dbReference type="PATRIC" id="fig|1121098.3.peg.3071"/>
<dbReference type="Pfam" id="PF00288">
    <property type="entry name" value="GHMP_kinases_N"/>
    <property type="match status" value="1"/>
</dbReference>
<dbReference type="Gene3D" id="3.30.230.120">
    <property type="match status" value="1"/>
</dbReference>
<dbReference type="InterPro" id="IPR052203">
    <property type="entry name" value="GHMP_Kinase-Related"/>
</dbReference>
<comment type="caution">
    <text evidence="9">The sequence shown here is derived from an EMBL/GenBank/DDBJ whole genome shotgun (WGS) entry which is preliminary data.</text>
</comment>
<dbReference type="InterPro" id="IPR036554">
    <property type="entry name" value="GHMP_kinase_C_sf"/>
</dbReference>
<evidence type="ECO:0000256" key="4">
    <source>
        <dbReference type="ARBA" id="ARBA00022840"/>
    </source>
</evidence>
<dbReference type="GO" id="GO:0005524">
    <property type="term" value="F:ATP binding"/>
    <property type="evidence" value="ECO:0007669"/>
    <property type="project" value="UniProtKB-KW"/>
</dbReference>
<keyword evidence="4" id="KW-0067">ATP-binding</keyword>
<dbReference type="InterPro" id="IPR006204">
    <property type="entry name" value="GHMP_kinase_N_dom"/>
</dbReference>
<dbReference type="OrthoDB" id="9812992at2"/>
<dbReference type="Pfam" id="PF08544">
    <property type="entry name" value="GHMP_kinases_C"/>
    <property type="match status" value="1"/>
</dbReference>
<keyword evidence="10" id="KW-1185">Reference proteome</keyword>
<dbReference type="Proteomes" id="UP000017831">
    <property type="component" value="Unassembled WGS sequence"/>
</dbReference>
<evidence type="ECO:0000256" key="2">
    <source>
        <dbReference type="ARBA" id="ARBA00022741"/>
    </source>
</evidence>
<dbReference type="SUPFAM" id="SSF55060">
    <property type="entry name" value="GHMP Kinase, C-terminal domain"/>
    <property type="match status" value="1"/>
</dbReference>
<dbReference type="InterPro" id="IPR001174">
    <property type="entry name" value="HddA/FKP"/>
</dbReference>
<dbReference type="PANTHER" id="PTHR32463:SF0">
    <property type="entry name" value="L-FUCOSE KINASE"/>
    <property type="match status" value="1"/>
</dbReference>
<keyword evidence="2" id="KW-0547">Nucleotide-binding</keyword>
<feature type="domain" description="GHMP kinase N-terminal" evidence="6">
    <location>
        <begin position="688"/>
        <end position="763"/>
    </location>
</feature>
<evidence type="ECO:0000259" key="6">
    <source>
        <dbReference type="Pfam" id="PF00288"/>
    </source>
</evidence>
<evidence type="ECO:0008006" key="11">
    <source>
        <dbReference type="Google" id="ProtNLM"/>
    </source>
</evidence>
<evidence type="ECO:0000313" key="10">
    <source>
        <dbReference type="Proteomes" id="UP000017831"/>
    </source>
</evidence>
<sequence length="946" mass="105722">MKKLLSLPPNLVEFFYDIEKADRDEWFCTSDPIGSKLGSGGGTAWLLEACKQHIAPDKDFLEWLREEKRILLHAGGQSRRLPGYAPSGKILTPIPVFRWARGQRLEQNLLSLQLPLYEQIMEKAPASLRTLIASGDVYIRAGQPLQDIPDVDVVCYGLWVDPNLAKNHGVFVSSRSNPDKLDFMLQKPSVEELGKLMQTHLFLMDIGIWLLSDRAVDLLIKRSKKGGELSYYDMYSEFGLTLGEHPRIADEELNGLSVAILPLPGGEFYHYGTSRELISSTLAVQNLVNDQREIMHRKVKPHPAMFVQNADVAYRLTADNSEIWIENSCVGKEWNIRQQTIITGVPTNDWKLNVPSGVCIDVVPLGEAEYVARPYGFNDTFKGALTEERTIYQGISVREWLSCRKVAVEEIDGAHDLQAARLFPVCSTIEELGLVMRWMISEPELQEGKEIWKRSRRLSADEISAYANLRRLAAQRDSFRVMNWPVLARNYERSVFYQLNLDDAAHEFAIHHLELPDALPLSAPLMTRISDNMFRARVQQFSGKTYTEYERRAFGLMREGLTAAALAKKQQPHLSVYSDQIVWGRSPVRIDLAGGWTDTPPYCLNEGGNVVNIAIELNGQPPLQVYVKPCKEYKIILRSIDLGAIETVTTYEELSDFMQVGSPFSIPKAALVLAGFQPEFSADVYVTLEEQLKAFGSGIEITLLSAIPAGSGLGTSSILASTVLGAVSDFCGLKWDKNEICNRTLILEQLLTTGGGWQDQYGGVLRGVKLLQTHAGMEQSPLVRWLPDYLFTGSEYQKCHLLYYTGITRTAKGILAEIVRSMFLNSTEHLALLGSMKSHAFDLYEAIQRGNFDEMGRLVGKSWKQNQALDSGTNPASVEAIIRQIDDYCLGYKLPGAGGGGYLYMVAKDPEAAVKIRAILTQNPPNSCARFVDMTLSDKGLQVSRS</sequence>
<dbReference type="GeneID" id="60061101"/>
<evidence type="ECO:0000259" key="8">
    <source>
        <dbReference type="Pfam" id="PF08544"/>
    </source>
</evidence>
<dbReference type="InterPro" id="IPR020568">
    <property type="entry name" value="Ribosomal_Su5_D2-typ_SF"/>
</dbReference>
<evidence type="ECO:0000256" key="1">
    <source>
        <dbReference type="ARBA" id="ARBA00022679"/>
    </source>
</evidence>
<dbReference type="STRING" id="1121098.HMPREF1534_03024"/>
<gene>
    <name evidence="9" type="ORF">HMPREF1534_03024</name>
</gene>
<feature type="domain" description="GHMP kinase C-terminal" evidence="8">
    <location>
        <begin position="844"/>
        <end position="923"/>
    </location>
</feature>
<keyword evidence="1" id="KW-0808">Transferase</keyword>
<dbReference type="Pfam" id="PF07959">
    <property type="entry name" value="Fucose_pyrophosphorylase"/>
    <property type="match status" value="2"/>
</dbReference>
<organism evidence="9 10">
    <name type="scientific">Phocaeicola massiliensis B84634 = Timone 84634 = DSM 17679 = JCM 13223</name>
    <dbReference type="NCBI Taxonomy" id="1121098"/>
    <lineage>
        <taxon>Bacteria</taxon>
        <taxon>Pseudomonadati</taxon>
        <taxon>Bacteroidota</taxon>
        <taxon>Bacteroidia</taxon>
        <taxon>Bacteroidales</taxon>
        <taxon>Bacteroidaceae</taxon>
        <taxon>Phocaeicola</taxon>
    </lineage>
</organism>
<dbReference type="PRINTS" id="PR00960">
    <property type="entry name" value="LMBPPROTEIN"/>
</dbReference>
<dbReference type="NCBIfam" id="NF009948">
    <property type="entry name" value="PRK13412.1"/>
    <property type="match status" value="1"/>
</dbReference>
<evidence type="ECO:0000256" key="3">
    <source>
        <dbReference type="ARBA" id="ARBA00022777"/>
    </source>
</evidence>
<dbReference type="GO" id="GO:0042352">
    <property type="term" value="P:GDP-L-fucose salvage"/>
    <property type="evidence" value="ECO:0007669"/>
    <property type="project" value="TreeGrafter"/>
</dbReference>
<dbReference type="RefSeq" id="WP_005942877.1">
    <property type="nucleotide sequence ID" value="NZ_KB890334.1"/>
</dbReference>
<dbReference type="AlphaFoldDB" id="U6RDW7"/>
<dbReference type="PANTHER" id="PTHR32463">
    <property type="entry name" value="L-FUCOSE KINASE"/>
    <property type="match status" value="1"/>
</dbReference>
<proteinExistence type="inferred from homology"/>
<dbReference type="EMBL" id="AQHY01000035">
    <property type="protein sequence ID" value="EOA53383.1"/>
    <property type="molecule type" value="Genomic_DNA"/>
</dbReference>
<dbReference type="GO" id="GO:0050201">
    <property type="term" value="F:fucokinase activity"/>
    <property type="evidence" value="ECO:0007669"/>
    <property type="project" value="TreeGrafter"/>
</dbReference>
<dbReference type="InterPro" id="IPR013750">
    <property type="entry name" value="GHMP_kinase_C_dom"/>
</dbReference>
<protein>
    <recommendedName>
        <fullName evidence="11">Bifunctional fucokinase/L-fucose-1-P-guanylyltransferase</fullName>
    </recommendedName>
</protein>
<dbReference type="eggNOG" id="COG2605">
    <property type="taxonomic scope" value="Bacteria"/>
</dbReference>
<reference evidence="9 10" key="1">
    <citation type="submission" date="2013-04" db="EMBL/GenBank/DDBJ databases">
        <title>The Genome Sequence of Bacteroides massiliensis DSM 17679.</title>
        <authorList>
            <consortium name="The Broad Institute Genomics Platform"/>
            <person name="Earl A."/>
            <person name="Ward D."/>
            <person name="Feldgarden M."/>
            <person name="Gevers D."/>
            <person name="Martens E."/>
            <person name="Fenner L."/>
            <person name="Roux V."/>
            <person name="Mallet M.N."/>
            <person name="Raoult D."/>
            <person name="Walker B."/>
            <person name="Young S."/>
            <person name="Zeng Q."/>
            <person name="Gargeya S."/>
            <person name="Fitzgerald M."/>
            <person name="Haas B."/>
            <person name="Abouelleil A."/>
            <person name="Allen A.W."/>
            <person name="Alvarado L."/>
            <person name="Arachchi H.M."/>
            <person name="Berlin A.M."/>
            <person name="Chapman S.B."/>
            <person name="Gainer-Dewar J."/>
            <person name="Goldberg J."/>
            <person name="Griggs A."/>
            <person name="Gujja S."/>
            <person name="Hansen M."/>
            <person name="Howarth C."/>
            <person name="Imamovic A."/>
            <person name="Ireland A."/>
            <person name="Larimer J."/>
            <person name="McCowan C."/>
            <person name="Murphy C."/>
            <person name="Pearson M."/>
            <person name="Poon T.W."/>
            <person name="Priest M."/>
            <person name="Roberts A."/>
            <person name="Saif S."/>
            <person name="Shea T."/>
            <person name="Sisk P."/>
            <person name="Sykes S."/>
            <person name="Wortman J."/>
            <person name="Nusbaum C."/>
            <person name="Birren B."/>
        </authorList>
    </citation>
    <scope>NUCLEOTIDE SEQUENCE [LARGE SCALE GENOMIC DNA]</scope>
    <source>
        <strain evidence="10">B84634 / Timone 84634 / DSM 17679 / JCM 13223</strain>
    </source>
</reference>
<name>U6RDW7_9BACT</name>
<evidence type="ECO:0000313" key="9">
    <source>
        <dbReference type="EMBL" id="EOA53383.1"/>
    </source>
</evidence>
<keyword evidence="3" id="KW-0418">Kinase</keyword>
<evidence type="ECO:0000256" key="5">
    <source>
        <dbReference type="ARBA" id="ARBA00038121"/>
    </source>
</evidence>